<feature type="transmembrane region" description="Helical" evidence="10">
    <location>
        <begin position="33"/>
        <end position="52"/>
    </location>
</feature>
<comment type="similarity">
    <text evidence="3">Belongs to the fatty acid desaturase type 1 family.</text>
</comment>
<evidence type="ECO:0000256" key="9">
    <source>
        <dbReference type="ARBA" id="ARBA00023136"/>
    </source>
</evidence>
<keyword evidence="5" id="KW-0276">Fatty acid metabolism</keyword>
<keyword evidence="7" id="KW-0560">Oxidoreductase</keyword>
<evidence type="ECO:0000256" key="7">
    <source>
        <dbReference type="ARBA" id="ARBA00023002"/>
    </source>
</evidence>
<evidence type="ECO:0000256" key="10">
    <source>
        <dbReference type="SAM" id="Phobius"/>
    </source>
</evidence>
<comment type="caution">
    <text evidence="11">The sequence shown here is derived from an EMBL/GenBank/DDBJ whole genome shotgun (WGS) entry which is preliminary data.</text>
</comment>
<evidence type="ECO:0000256" key="8">
    <source>
        <dbReference type="ARBA" id="ARBA00023098"/>
    </source>
</evidence>
<feature type="transmembrane region" description="Helical" evidence="10">
    <location>
        <begin position="165"/>
        <end position="185"/>
    </location>
</feature>
<evidence type="ECO:0000256" key="1">
    <source>
        <dbReference type="ARBA" id="ARBA00004141"/>
    </source>
</evidence>
<dbReference type="GO" id="GO:0042761">
    <property type="term" value="P:very long-chain fatty acid biosynthetic process"/>
    <property type="evidence" value="ECO:0007669"/>
    <property type="project" value="TreeGrafter"/>
</dbReference>
<keyword evidence="9 10" id="KW-0472">Membrane</keyword>
<dbReference type="PANTHER" id="PTHR11351:SF66">
    <property type="entry name" value="DELTA-9 DESATURASE-LIKE 4 PROTEIN-RELATED"/>
    <property type="match status" value="1"/>
</dbReference>
<protein>
    <submittedName>
        <fullName evidence="11">Fatty acid desaturase domain</fullName>
    </submittedName>
</protein>
<evidence type="ECO:0000313" key="12">
    <source>
        <dbReference type="Proteomes" id="UP000694251"/>
    </source>
</evidence>
<name>A0A8T2H0J1_ARASU</name>
<keyword evidence="12" id="KW-1185">Reference proteome</keyword>
<dbReference type="Proteomes" id="UP000694251">
    <property type="component" value="Chromosome 1"/>
</dbReference>
<dbReference type="GO" id="GO:0016717">
    <property type="term" value="F:oxidoreductase activity, acting on paired donors, with oxidation of a pair of donors resulting in the reduction of molecular oxygen to two molecules of water"/>
    <property type="evidence" value="ECO:0007669"/>
    <property type="project" value="InterPro"/>
</dbReference>
<sequence length="220" mass="26460">MCDPIREDGSSQRGALSKEKRPYIHREWSWADIIRALTVMVVHFLCLLAPFYYKWEALRFGFVLYALTSLSITFSYHRNLAHRSFKLPKWLEYPLAYFAVFALQGDPLDWVSIHRFHHQFTDSDRDPHSPIEGFWFSHVWWICDTRYIKYKCGGRNNVMDLKQQWFYRFLRMTIGFHVLMFWTVLYLYGGLPYLTCGGVKLFISINYIIHKIICMRPYEK</sequence>
<evidence type="ECO:0000256" key="4">
    <source>
        <dbReference type="ARBA" id="ARBA00022692"/>
    </source>
</evidence>
<gene>
    <name evidence="11" type="ORF">ISN44_As01g005700</name>
</gene>
<dbReference type="InterPro" id="IPR015876">
    <property type="entry name" value="Acyl-CoA_DS"/>
</dbReference>
<evidence type="ECO:0000256" key="6">
    <source>
        <dbReference type="ARBA" id="ARBA00022989"/>
    </source>
</evidence>
<comment type="subcellular location">
    <subcellularLocation>
        <location evidence="1">Membrane</location>
        <topology evidence="1">Multi-pass membrane protein</topology>
    </subcellularLocation>
</comment>
<reference evidence="11 12" key="1">
    <citation type="submission" date="2020-12" db="EMBL/GenBank/DDBJ databases">
        <title>Concerted genomic and epigenomic changes stabilize Arabidopsis allopolyploids.</title>
        <authorList>
            <person name="Chen Z."/>
        </authorList>
    </citation>
    <scope>NUCLEOTIDE SEQUENCE [LARGE SCALE GENOMIC DNA]</scope>
    <source>
        <strain evidence="11">As9502</strain>
        <tissue evidence="11">Leaf</tissue>
    </source>
</reference>
<evidence type="ECO:0000256" key="5">
    <source>
        <dbReference type="ARBA" id="ARBA00022832"/>
    </source>
</evidence>
<dbReference type="EMBL" id="JAEFBJ010000001">
    <property type="protein sequence ID" value="KAG7653285.1"/>
    <property type="molecule type" value="Genomic_DNA"/>
</dbReference>
<keyword evidence="8" id="KW-0443">Lipid metabolism</keyword>
<dbReference type="PANTHER" id="PTHR11351">
    <property type="entry name" value="ACYL-COA DESATURASE"/>
    <property type="match status" value="1"/>
</dbReference>
<feature type="transmembrane region" description="Helical" evidence="10">
    <location>
        <begin position="191"/>
        <end position="209"/>
    </location>
</feature>
<keyword evidence="6 10" id="KW-1133">Transmembrane helix</keyword>
<dbReference type="OrthoDB" id="10260134at2759"/>
<evidence type="ECO:0000256" key="2">
    <source>
        <dbReference type="ARBA" id="ARBA00005105"/>
    </source>
</evidence>
<comment type="pathway">
    <text evidence="2">Lipid metabolism; polyunsaturated fatty acid biosynthesis.</text>
</comment>
<evidence type="ECO:0000256" key="3">
    <source>
        <dbReference type="ARBA" id="ARBA00009295"/>
    </source>
</evidence>
<feature type="transmembrane region" description="Helical" evidence="10">
    <location>
        <begin position="58"/>
        <end position="76"/>
    </location>
</feature>
<evidence type="ECO:0000313" key="11">
    <source>
        <dbReference type="EMBL" id="KAG7653285.1"/>
    </source>
</evidence>
<dbReference type="GO" id="GO:0005789">
    <property type="term" value="C:endoplasmic reticulum membrane"/>
    <property type="evidence" value="ECO:0007669"/>
    <property type="project" value="TreeGrafter"/>
</dbReference>
<keyword evidence="4 10" id="KW-0812">Transmembrane</keyword>
<accession>A0A8T2H0J1</accession>
<organism evidence="11 12">
    <name type="scientific">Arabidopsis suecica</name>
    <name type="common">Swedish thale-cress</name>
    <name type="synonym">Cardaminopsis suecica</name>
    <dbReference type="NCBI Taxonomy" id="45249"/>
    <lineage>
        <taxon>Eukaryota</taxon>
        <taxon>Viridiplantae</taxon>
        <taxon>Streptophyta</taxon>
        <taxon>Embryophyta</taxon>
        <taxon>Tracheophyta</taxon>
        <taxon>Spermatophyta</taxon>
        <taxon>Magnoliopsida</taxon>
        <taxon>eudicotyledons</taxon>
        <taxon>Gunneridae</taxon>
        <taxon>Pentapetalae</taxon>
        <taxon>rosids</taxon>
        <taxon>malvids</taxon>
        <taxon>Brassicales</taxon>
        <taxon>Brassicaceae</taxon>
        <taxon>Camelineae</taxon>
        <taxon>Arabidopsis</taxon>
    </lineage>
</organism>
<dbReference type="AlphaFoldDB" id="A0A8T2H0J1"/>
<dbReference type="CDD" id="cd03505">
    <property type="entry name" value="Delta9-FADS-like"/>
    <property type="match status" value="1"/>
</dbReference>
<proteinExistence type="inferred from homology"/>